<keyword evidence="2" id="KW-1185">Reference proteome</keyword>
<evidence type="ECO:0000313" key="2">
    <source>
        <dbReference type="Proteomes" id="UP000789525"/>
    </source>
</evidence>
<reference evidence="1" key="1">
    <citation type="submission" date="2021-06" db="EMBL/GenBank/DDBJ databases">
        <authorList>
            <person name="Kallberg Y."/>
            <person name="Tangrot J."/>
            <person name="Rosling A."/>
        </authorList>
    </citation>
    <scope>NUCLEOTIDE SEQUENCE</scope>
    <source>
        <strain evidence="1">CL356</strain>
    </source>
</reference>
<name>A0ACA9QRC3_9GLOM</name>
<proteinExistence type="predicted"/>
<gene>
    <name evidence="1" type="ORF">ACOLOM_LOCUS13106</name>
</gene>
<feature type="non-terminal residue" evidence="1">
    <location>
        <position position="1"/>
    </location>
</feature>
<dbReference type="EMBL" id="CAJVPT010057721">
    <property type="protein sequence ID" value="CAG8759045.1"/>
    <property type="molecule type" value="Genomic_DNA"/>
</dbReference>
<organism evidence="1 2">
    <name type="scientific">Acaulospora colombiana</name>
    <dbReference type="NCBI Taxonomy" id="27376"/>
    <lineage>
        <taxon>Eukaryota</taxon>
        <taxon>Fungi</taxon>
        <taxon>Fungi incertae sedis</taxon>
        <taxon>Mucoromycota</taxon>
        <taxon>Glomeromycotina</taxon>
        <taxon>Glomeromycetes</taxon>
        <taxon>Diversisporales</taxon>
        <taxon>Acaulosporaceae</taxon>
        <taxon>Acaulospora</taxon>
    </lineage>
</organism>
<accession>A0ACA9QRC3</accession>
<protein>
    <submittedName>
        <fullName evidence="1">14579_t:CDS:1</fullName>
    </submittedName>
</protein>
<feature type="non-terminal residue" evidence="1">
    <location>
        <position position="205"/>
    </location>
</feature>
<dbReference type="Proteomes" id="UP000789525">
    <property type="component" value="Unassembled WGS sequence"/>
</dbReference>
<evidence type="ECO:0000313" key="1">
    <source>
        <dbReference type="EMBL" id="CAG8759045.1"/>
    </source>
</evidence>
<comment type="caution">
    <text evidence="1">The sequence shown here is derived from an EMBL/GenBank/DDBJ whole genome shotgun (WGS) entry which is preliminary data.</text>
</comment>
<sequence>TLPSLPDLHERIRAISAEHGLQLKPSSSRTFTRLFNQALEDILVKIITSTLTTITRSDSQYESIQPPARPMDSDPFSSRHNNNKDFQWPKEEEEVQPKGQINLSAKPIADYYRLVRASRSGGPVLLQEFPTFQMDSNPWGNAWAQPSKETVQEVVVKPKEESWLTSPASGDIGVAWSTQWESQADGHTTWHPQESSVASLGTPWN</sequence>